<evidence type="ECO:0000313" key="2">
    <source>
        <dbReference type="EMBL" id="RNE96730.1"/>
    </source>
</evidence>
<proteinExistence type="predicted"/>
<dbReference type="AlphaFoldDB" id="A0A3R7KLB7"/>
<sequence>MHPQFGRVAGAQGNRAAGGSTGNPSRISDFRSFDGAMRCPMNSSPGQLLNASELLSPPNRQIGSYRIDGVGECCIYFLALPVFKGMLAPWLAFLCVSPSPSFLSLSAPCW</sequence>
<evidence type="ECO:0000256" key="1">
    <source>
        <dbReference type="SAM" id="MobiDB-lite"/>
    </source>
</evidence>
<dbReference type="RefSeq" id="XP_029233801.1">
    <property type="nucleotide sequence ID" value="XM_029386399.1"/>
</dbReference>
<keyword evidence="3" id="KW-1185">Reference proteome</keyword>
<dbReference type="GeneID" id="40333665"/>
<gene>
    <name evidence="2" type="ORF">TraAM80_09732</name>
</gene>
<name>A0A3R7KLB7_TRYRA</name>
<dbReference type="EMBL" id="MKGL01000649">
    <property type="protein sequence ID" value="RNE96730.1"/>
    <property type="molecule type" value="Genomic_DNA"/>
</dbReference>
<accession>A0A3R7KLB7</accession>
<feature type="region of interest" description="Disordered" evidence="1">
    <location>
        <begin position="1"/>
        <end position="27"/>
    </location>
</feature>
<protein>
    <submittedName>
        <fullName evidence="2">Uncharacterized protein</fullName>
    </submittedName>
</protein>
<feature type="non-terminal residue" evidence="2">
    <location>
        <position position="110"/>
    </location>
</feature>
<organism evidence="2 3">
    <name type="scientific">Trypanosoma rangeli</name>
    <dbReference type="NCBI Taxonomy" id="5698"/>
    <lineage>
        <taxon>Eukaryota</taxon>
        <taxon>Discoba</taxon>
        <taxon>Euglenozoa</taxon>
        <taxon>Kinetoplastea</taxon>
        <taxon>Metakinetoplastina</taxon>
        <taxon>Trypanosomatida</taxon>
        <taxon>Trypanosomatidae</taxon>
        <taxon>Trypanosoma</taxon>
        <taxon>Herpetosoma</taxon>
    </lineage>
</organism>
<comment type="caution">
    <text evidence="2">The sequence shown here is derived from an EMBL/GenBank/DDBJ whole genome shotgun (WGS) entry which is preliminary data.</text>
</comment>
<reference evidence="2 3" key="1">
    <citation type="journal article" date="2018" name="BMC Genomics">
        <title>Genomic comparison of Trypanosoma conorhini and Trypanosoma rangeli to Trypanosoma cruzi strains of high and low virulence.</title>
        <authorList>
            <person name="Bradwell K.R."/>
            <person name="Koparde V.N."/>
            <person name="Matveyev A.V."/>
            <person name="Serrano M.G."/>
            <person name="Alves J.M."/>
            <person name="Parikh H."/>
            <person name="Huang B."/>
            <person name="Lee V."/>
            <person name="Espinosa-Alvarez O."/>
            <person name="Ortiz P.A."/>
            <person name="Costa-Martins A.G."/>
            <person name="Teixeira M.M."/>
            <person name="Buck G.A."/>
        </authorList>
    </citation>
    <scope>NUCLEOTIDE SEQUENCE [LARGE SCALE GENOMIC DNA]</scope>
    <source>
        <strain evidence="2 3">AM80</strain>
    </source>
</reference>
<dbReference type="Proteomes" id="UP000283634">
    <property type="component" value="Unassembled WGS sequence"/>
</dbReference>
<evidence type="ECO:0000313" key="3">
    <source>
        <dbReference type="Proteomes" id="UP000283634"/>
    </source>
</evidence>